<dbReference type="PANTHER" id="PTHR43028">
    <property type="entry name" value="3'(2'),5'-BISPHOSPHATE NUCLEOTIDASE 1"/>
    <property type="match status" value="1"/>
</dbReference>
<dbReference type="InterPro" id="IPR020550">
    <property type="entry name" value="Inositol_monophosphatase_CS"/>
</dbReference>
<dbReference type="EMBL" id="JBHRUV010000028">
    <property type="protein sequence ID" value="MFC3265972.1"/>
    <property type="molecule type" value="Genomic_DNA"/>
</dbReference>
<feature type="binding site" evidence="6">
    <location>
        <position position="100"/>
    </location>
    <ligand>
        <name>Mg(2+)</name>
        <dbReference type="ChEBI" id="CHEBI:18420"/>
        <label>1</label>
    </ligand>
</feature>
<dbReference type="PANTHER" id="PTHR43028:SF5">
    <property type="entry name" value="3'(2'),5'-BISPHOSPHATE NUCLEOTIDASE 1"/>
    <property type="match status" value="1"/>
</dbReference>
<comment type="catalytic activity">
    <reaction evidence="6">
        <text>adenosine 3',5'-bisphosphate + H2O = AMP + phosphate</text>
        <dbReference type="Rhea" id="RHEA:10040"/>
        <dbReference type="ChEBI" id="CHEBI:15377"/>
        <dbReference type="ChEBI" id="CHEBI:43474"/>
        <dbReference type="ChEBI" id="CHEBI:58343"/>
        <dbReference type="ChEBI" id="CHEBI:456215"/>
        <dbReference type="EC" id="3.1.3.7"/>
    </reaction>
</comment>
<organism evidence="7 8">
    <name type="scientific">Camelimonas abortus</name>
    <dbReference type="NCBI Taxonomy" id="1017184"/>
    <lineage>
        <taxon>Bacteria</taxon>
        <taxon>Pseudomonadati</taxon>
        <taxon>Pseudomonadota</taxon>
        <taxon>Alphaproteobacteria</taxon>
        <taxon>Hyphomicrobiales</taxon>
        <taxon>Chelatococcaceae</taxon>
        <taxon>Camelimonas</taxon>
    </lineage>
</organism>
<dbReference type="HAMAP" id="MF_02095">
    <property type="entry name" value="CysQ"/>
    <property type="match status" value="1"/>
</dbReference>
<dbReference type="CDD" id="cd01638">
    <property type="entry name" value="CysQ"/>
    <property type="match status" value="1"/>
</dbReference>
<dbReference type="Gene3D" id="3.40.190.80">
    <property type="match status" value="1"/>
</dbReference>
<evidence type="ECO:0000313" key="8">
    <source>
        <dbReference type="Proteomes" id="UP001595536"/>
    </source>
</evidence>
<comment type="similarity">
    <text evidence="1 6">Belongs to the inositol monophosphatase superfamily. CysQ family.</text>
</comment>
<feature type="binding site" evidence="6">
    <location>
        <position position="101"/>
    </location>
    <ligand>
        <name>Mg(2+)</name>
        <dbReference type="ChEBI" id="CHEBI:18420"/>
        <label>2</label>
    </ligand>
</feature>
<feature type="binding site" evidence="6">
    <location>
        <position position="98"/>
    </location>
    <ligand>
        <name>Mg(2+)</name>
        <dbReference type="ChEBI" id="CHEBI:18420"/>
        <label>1</label>
    </ligand>
</feature>
<dbReference type="GO" id="GO:0008441">
    <property type="term" value="F:3'(2'),5'-bisphosphate nucleotidase activity"/>
    <property type="evidence" value="ECO:0007669"/>
    <property type="project" value="UniProtKB-EC"/>
</dbReference>
<feature type="binding site" evidence="6">
    <location>
        <position position="80"/>
    </location>
    <ligand>
        <name>substrate</name>
    </ligand>
</feature>
<dbReference type="Pfam" id="PF00459">
    <property type="entry name" value="Inositol_P"/>
    <property type="match status" value="1"/>
</dbReference>
<feature type="binding site" evidence="6">
    <location>
        <position position="230"/>
    </location>
    <ligand>
        <name>substrate</name>
    </ligand>
</feature>
<keyword evidence="8" id="KW-1185">Reference proteome</keyword>
<keyword evidence="5 6" id="KW-0472">Membrane</keyword>
<comment type="cofactor">
    <cofactor evidence="6">
        <name>Mg(2+)</name>
        <dbReference type="ChEBI" id="CHEBI:18420"/>
    </cofactor>
</comment>
<dbReference type="RefSeq" id="WP_376829264.1">
    <property type="nucleotide sequence ID" value="NZ_JBHLWR010000006.1"/>
</dbReference>
<evidence type="ECO:0000256" key="5">
    <source>
        <dbReference type="ARBA" id="ARBA00023136"/>
    </source>
</evidence>
<keyword evidence="3 6" id="KW-0997">Cell inner membrane</keyword>
<dbReference type="PROSITE" id="PS00630">
    <property type="entry name" value="IMP_2"/>
    <property type="match status" value="1"/>
</dbReference>
<keyword evidence="2 6" id="KW-1003">Cell membrane</keyword>
<sequence>MTSTGPRDGAGAPTPDDALARRLADIALAAGRLVREMTARGVVASRKADGSACTDADVAAERLIFSRLAEAFPDIPRIGEETAPGFAGPPPERFFLVDPIDGTGEFVDGGDGYTVNVALVAHGVPVAGAIVAPARNRAWLGSAGGAATAEDVFGKAPQALAWRPVRTRAAPAGGLTALASSRHGDPDTEAWLARRNVSRRVNASSSLKFCLIAEGAADVYPRFGRTMAWDTAAGHAILQAAGGVVLTPGGAPLRYDNSRGDFSNGPFIAWGDPRAAGAV</sequence>
<dbReference type="NCBIfam" id="TIGR01331">
    <property type="entry name" value="bisphos_cysQ"/>
    <property type="match status" value="1"/>
</dbReference>
<dbReference type="InterPro" id="IPR050725">
    <property type="entry name" value="CysQ/Inositol_MonoPase"/>
</dbReference>
<evidence type="ECO:0000256" key="3">
    <source>
        <dbReference type="ARBA" id="ARBA00022519"/>
    </source>
</evidence>
<keyword evidence="4 6" id="KW-0378">Hydrolase</keyword>
<proteinExistence type="inferred from homology"/>
<dbReference type="EC" id="3.1.3.7" evidence="6"/>
<feature type="binding site" evidence="6">
    <location>
        <position position="80"/>
    </location>
    <ligand>
        <name>Mg(2+)</name>
        <dbReference type="ChEBI" id="CHEBI:18420"/>
        <label>1</label>
    </ligand>
</feature>
<dbReference type="PRINTS" id="PR00377">
    <property type="entry name" value="IMPHPHTASES"/>
</dbReference>
<name>A0ABV7LDT7_9HYPH</name>
<accession>A0ABV7LDT7</accession>
<comment type="caution">
    <text evidence="7">The sequence shown here is derived from an EMBL/GenBank/DDBJ whole genome shotgun (WGS) entry which is preliminary data.</text>
</comment>
<reference evidence="8" key="1">
    <citation type="journal article" date="2019" name="Int. J. Syst. Evol. Microbiol.">
        <title>The Global Catalogue of Microorganisms (GCM) 10K type strain sequencing project: providing services to taxonomists for standard genome sequencing and annotation.</title>
        <authorList>
            <consortium name="The Broad Institute Genomics Platform"/>
            <consortium name="The Broad Institute Genome Sequencing Center for Infectious Disease"/>
            <person name="Wu L."/>
            <person name="Ma J."/>
        </authorList>
    </citation>
    <scope>NUCLEOTIDE SEQUENCE [LARGE SCALE GENOMIC DNA]</scope>
    <source>
        <strain evidence="8">CCM 7941</strain>
    </source>
</reference>
<gene>
    <name evidence="6 7" type="primary">cysQ</name>
    <name evidence="7" type="ORF">ACFOEX_06365</name>
</gene>
<evidence type="ECO:0000256" key="6">
    <source>
        <dbReference type="HAMAP-Rule" id="MF_02095"/>
    </source>
</evidence>
<keyword evidence="6" id="KW-0460">Magnesium</keyword>
<protein>
    <recommendedName>
        <fullName evidence="6">3'(2'),5'-bisphosphate nucleotidase CysQ</fullName>
        <ecNumber evidence="6">3.1.3.7</ecNumber>
    </recommendedName>
    <alternativeName>
        <fullName evidence="6">3'(2'),5-bisphosphonucleoside 3'(2')-phosphohydrolase</fullName>
    </alternativeName>
    <alternativeName>
        <fullName evidence="6">3'-phosphoadenosine 5'-phosphate phosphatase</fullName>
        <shortName evidence="6">PAP phosphatase</shortName>
    </alternativeName>
</protein>
<evidence type="ECO:0000256" key="2">
    <source>
        <dbReference type="ARBA" id="ARBA00022475"/>
    </source>
</evidence>
<dbReference type="Proteomes" id="UP001595536">
    <property type="component" value="Unassembled WGS sequence"/>
</dbReference>
<dbReference type="Gene3D" id="3.30.540.10">
    <property type="entry name" value="Fructose-1,6-Bisphosphatase, subunit A, domain 1"/>
    <property type="match status" value="1"/>
</dbReference>
<evidence type="ECO:0000313" key="7">
    <source>
        <dbReference type="EMBL" id="MFC3265972.1"/>
    </source>
</evidence>
<dbReference type="InterPro" id="IPR000760">
    <property type="entry name" value="Inositol_monophosphatase-like"/>
</dbReference>
<dbReference type="InterPro" id="IPR006240">
    <property type="entry name" value="CysQ"/>
</dbReference>
<evidence type="ECO:0000256" key="4">
    <source>
        <dbReference type="ARBA" id="ARBA00022801"/>
    </source>
</evidence>
<comment type="subcellular location">
    <subcellularLocation>
        <location evidence="6">Cell inner membrane</location>
        <topology evidence="6">Peripheral membrane protein</topology>
        <orientation evidence="6">Cytoplasmic side</orientation>
    </subcellularLocation>
</comment>
<feature type="binding site" evidence="6">
    <location>
        <position position="230"/>
    </location>
    <ligand>
        <name>Mg(2+)</name>
        <dbReference type="ChEBI" id="CHEBI:18420"/>
        <label>2</label>
    </ligand>
</feature>
<feature type="binding site" evidence="6">
    <location>
        <begin position="100"/>
        <end position="103"/>
    </location>
    <ligand>
        <name>substrate</name>
    </ligand>
</feature>
<feature type="binding site" evidence="6">
    <location>
        <position position="98"/>
    </location>
    <ligand>
        <name>Mg(2+)</name>
        <dbReference type="ChEBI" id="CHEBI:18420"/>
        <label>2</label>
    </ligand>
</feature>
<keyword evidence="6" id="KW-0479">Metal-binding</keyword>
<dbReference type="SUPFAM" id="SSF56655">
    <property type="entry name" value="Carbohydrate phosphatase"/>
    <property type="match status" value="1"/>
</dbReference>
<comment type="function">
    <text evidence="6">Converts adenosine-3',5'-bisphosphate (PAP) to AMP.</text>
</comment>
<evidence type="ECO:0000256" key="1">
    <source>
        <dbReference type="ARBA" id="ARBA00005289"/>
    </source>
</evidence>